<organism evidence="1 2">
    <name type="scientific">Natrialba swarupiae</name>
    <dbReference type="NCBI Taxonomy" id="2448032"/>
    <lineage>
        <taxon>Archaea</taxon>
        <taxon>Methanobacteriati</taxon>
        <taxon>Methanobacteriota</taxon>
        <taxon>Stenosarchaea group</taxon>
        <taxon>Halobacteria</taxon>
        <taxon>Halobacteriales</taxon>
        <taxon>Natrialbaceae</taxon>
        <taxon>Natrialba</taxon>
    </lineage>
</organism>
<evidence type="ECO:0000313" key="2">
    <source>
        <dbReference type="Proteomes" id="UP000324104"/>
    </source>
</evidence>
<proteinExistence type="predicted"/>
<comment type="caution">
    <text evidence="1">The sequence shown here is derived from an EMBL/GenBank/DDBJ whole genome shotgun (WGS) entry which is preliminary data.</text>
</comment>
<dbReference type="InterPro" id="IPR021799">
    <property type="entry name" value="PIN-like_prokaryotic"/>
</dbReference>
<dbReference type="RefSeq" id="WP_149080276.1">
    <property type="nucleotide sequence ID" value="NZ_VTAW01000003.1"/>
</dbReference>
<dbReference type="AlphaFoldDB" id="A0A5D5AUL6"/>
<dbReference type="Pfam" id="PF11848">
    <property type="entry name" value="DUF3368"/>
    <property type="match status" value="1"/>
</dbReference>
<keyword evidence="2" id="KW-1185">Reference proteome</keyword>
<sequence>MAEVVADTSALVSLGIVDEADRSPFRLLEAEYALLVPNAVYRELEEVASFDDEHGRAATSVLDRLTEDQLREAGLDEAFPLDEGENAAVSLANERASDLLLCDEFNSLGLIHASLADTRLVTTPTLLSSFIRRGTCSADEAVAFLDSIAAVRSWDGNTYVKRARSRLETE</sequence>
<gene>
    <name evidence="1" type="ORF">FYC77_04315</name>
</gene>
<dbReference type="Gene3D" id="3.40.50.1010">
    <property type="entry name" value="5'-nuclease"/>
    <property type="match status" value="1"/>
</dbReference>
<protein>
    <recommendedName>
        <fullName evidence="3">PIN domain-containing protein</fullName>
    </recommendedName>
</protein>
<dbReference type="EMBL" id="VTAW01000003">
    <property type="protein sequence ID" value="TYT63300.1"/>
    <property type="molecule type" value="Genomic_DNA"/>
</dbReference>
<reference evidence="1 2" key="1">
    <citation type="submission" date="2019-08" db="EMBL/GenBank/DDBJ databases">
        <title>Archaea genome.</title>
        <authorList>
            <person name="Kajale S."/>
            <person name="Shouche Y."/>
            <person name="Deshpande N."/>
            <person name="Sharma A."/>
        </authorList>
    </citation>
    <scope>NUCLEOTIDE SEQUENCE [LARGE SCALE GENOMIC DNA]</scope>
    <source>
        <strain evidence="1 2">ESP3B_9</strain>
    </source>
</reference>
<evidence type="ECO:0008006" key="3">
    <source>
        <dbReference type="Google" id="ProtNLM"/>
    </source>
</evidence>
<accession>A0A5D5AUL6</accession>
<dbReference type="Proteomes" id="UP000324104">
    <property type="component" value="Unassembled WGS sequence"/>
</dbReference>
<name>A0A5D5AUL6_9EURY</name>
<evidence type="ECO:0000313" key="1">
    <source>
        <dbReference type="EMBL" id="TYT63300.1"/>
    </source>
</evidence>